<accession>A0AB37CTY4</accession>
<dbReference type="PANTHER" id="PTHR41328:SF2">
    <property type="entry name" value="TERMINASE SMALL SUBUNIT"/>
    <property type="match status" value="1"/>
</dbReference>
<dbReference type="AlphaFoldDB" id="A0AB37CTY4"/>
<keyword evidence="2" id="KW-0231">Viral genome packaging</keyword>
<organism evidence="3 4">
    <name type="scientific">Acinetobacter nosocomialis</name>
    <dbReference type="NCBI Taxonomy" id="106654"/>
    <lineage>
        <taxon>Bacteria</taxon>
        <taxon>Pseudomonadati</taxon>
        <taxon>Pseudomonadota</taxon>
        <taxon>Gammaproteobacteria</taxon>
        <taxon>Moraxellales</taxon>
        <taxon>Moraxellaceae</taxon>
        <taxon>Acinetobacter</taxon>
        <taxon>Acinetobacter calcoaceticus/baumannii complex</taxon>
    </lineage>
</organism>
<reference evidence="3 4" key="1">
    <citation type="journal article" date="2021" name="MSphere">
        <title>Complete Genome Sequencing of Acinetobacter baumannii AC1633 and Acinetobacter nosocomialis AC1530 Unveils a Large Multidrug-Resistant Plasmid Encoding the NDM-1 and OXA-58 Carbapenemases.</title>
        <authorList>
            <person name="Alattraqchi A.G."/>
            <person name="Mohd Rani F."/>
            <person name="A. Rahman N.I."/>
            <person name="Ismail S."/>
            <person name="Cleary D.W."/>
            <person name="Clarke S.C."/>
            <person name="Yeo C.C."/>
        </authorList>
    </citation>
    <scope>NUCLEOTIDE SEQUENCE [LARGE SCALE GENOMIC DNA]</scope>
    <source>
        <strain evidence="3 4">AC1530</strain>
    </source>
</reference>
<dbReference type="GO" id="GO:0051276">
    <property type="term" value="P:chromosome organization"/>
    <property type="evidence" value="ECO:0007669"/>
    <property type="project" value="InterPro"/>
</dbReference>
<dbReference type="Pfam" id="PF03592">
    <property type="entry name" value="Terminase_2"/>
    <property type="match status" value="1"/>
</dbReference>
<dbReference type="InterPro" id="IPR052404">
    <property type="entry name" value="SPP1-like_terminase"/>
</dbReference>
<dbReference type="PANTHER" id="PTHR41328">
    <property type="entry name" value="TERMINASE SMALL SUBUNIT-RELATED"/>
    <property type="match status" value="1"/>
</dbReference>
<evidence type="ECO:0000256" key="1">
    <source>
        <dbReference type="ARBA" id="ARBA00022612"/>
    </source>
</evidence>
<evidence type="ECO:0000256" key="2">
    <source>
        <dbReference type="ARBA" id="ARBA00023219"/>
    </source>
</evidence>
<dbReference type="Gene3D" id="1.10.10.1400">
    <property type="entry name" value="Terminase, small subunit, N-terminal DNA-binding domain, HTH motif"/>
    <property type="match status" value="1"/>
</dbReference>
<keyword evidence="1" id="KW-1188">Viral release from host cell</keyword>
<sequence length="244" mass="27317">MALRGKQQRFVDEYLIDRNATQAAIRAGYSAKTAYAIGEQNLKKLEVKKAIEAGEAELAERNKITQDKVLNRLWEMATADPNELTRYTRVNCRFCWGIDHNYQWTVGEFKRAIQHAHDTNAPEPKCEGGLDFDRLKAPNPDCPECRGEGVGYTYIADTTRVSDQAKLLYAGIKESQHGIEIKMNDQVAALIKAGQHIGMFKDRVELGNDPENPLTDPKAASTQLRLLAKLKKAKAKNKGKDDGN</sequence>
<dbReference type="InterPro" id="IPR038713">
    <property type="entry name" value="Terminase_Gp1_N_sf"/>
</dbReference>
<name>A0AB37CTY4_ACINO</name>
<dbReference type="Proteomes" id="UP000325778">
    <property type="component" value="Chromosome"/>
</dbReference>
<dbReference type="InterPro" id="IPR005335">
    <property type="entry name" value="Terminase_ssu"/>
</dbReference>
<dbReference type="EMBL" id="CP045560">
    <property type="protein sequence ID" value="QGA43594.1"/>
    <property type="molecule type" value="Genomic_DNA"/>
</dbReference>
<proteinExistence type="predicted"/>
<evidence type="ECO:0000313" key="4">
    <source>
        <dbReference type="Proteomes" id="UP000325778"/>
    </source>
</evidence>
<gene>
    <name evidence="3" type="ORF">GD578_06840</name>
</gene>
<dbReference type="RefSeq" id="WP_153518384.1">
    <property type="nucleotide sequence ID" value="NZ_CP045560.1"/>
</dbReference>
<protein>
    <submittedName>
        <fullName evidence="3">Terminase small subunit</fullName>
    </submittedName>
</protein>
<evidence type="ECO:0000313" key="3">
    <source>
        <dbReference type="EMBL" id="QGA43594.1"/>
    </source>
</evidence>